<evidence type="ECO:0000313" key="5">
    <source>
        <dbReference type="Proteomes" id="UP000199149"/>
    </source>
</evidence>
<dbReference type="EMBL" id="FOUZ01000007">
    <property type="protein sequence ID" value="SFN13211.1"/>
    <property type="molecule type" value="Genomic_DNA"/>
</dbReference>
<evidence type="ECO:0000259" key="3">
    <source>
        <dbReference type="Pfam" id="PF00403"/>
    </source>
</evidence>
<dbReference type="SUPFAM" id="SSF55008">
    <property type="entry name" value="HMA, heavy metal-associated domain"/>
    <property type="match status" value="1"/>
</dbReference>
<keyword evidence="5" id="KW-1185">Reference proteome</keyword>
<dbReference type="InterPro" id="IPR006121">
    <property type="entry name" value="HMA_dom"/>
</dbReference>
<dbReference type="InterPro" id="IPR036163">
    <property type="entry name" value="HMA_dom_sf"/>
</dbReference>
<dbReference type="Pfam" id="PF00403">
    <property type="entry name" value="HMA"/>
    <property type="match status" value="1"/>
</dbReference>
<sequence length="133" mass="14882">MKNLLAFALVATLGISAQAQNKNAKHDLHVKGNCEQCKERIEKAAYAVKGVKVATWDVDSHNLHIVLNETKNKVDAVENAVVAAGHDTNDKRADDKVYDNLHSCCLYERDEEEGEHVTETSPKKEEDHTNHQH</sequence>
<dbReference type="GO" id="GO:0046872">
    <property type="term" value="F:metal ion binding"/>
    <property type="evidence" value="ECO:0007669"/>
    <property type="project" value="InterPro"/>
</dbReference>
<dbReference type="OrthoDB" id="5513217at2"/>
<accession>A0A1I4WHE0</accession>
<evidence type="ECO:0000256" key="2">
    <source>
        <dbReference type="SAM" id="SignalP"/>
    </source>
</evidence>
<evidence type="ECO:0000313" key="4">
    <source>
        <dbReference type="EMBL" id="SFN13211.1"/>
    </source>
</evidence>
<gene>
    <name evidence="4" type="ORF">SAMN05421738_10717</name>
</gene>
<feature type="compositionally biased region" description="Basic and acidic residues" evidence="1">
    <location>
        <begin position="115"/>
        <end position="133"/>
    </location>
</feature>
<proteinExistence type="predicted"/>
<protein>
    <recommendedName>
        <fullName evidence="3">HMA domain-containing protein</fullName>
    </recommendedName>
</protein>
<dbReference type="Gene3D" id="3.30.70.100">
    <property type="match status" value="1"/>
</dbReference>
<feature type="chain" id="PRO_5011504769" description="HMA domain-containing protein" evidence="2">
    <location>
        <begin position="20"/>
        <end position="133"/>
    </location>
</feature>
<evidence type="ECO:0000256" key="1">
    <source>
        <dbReference type="SAM" id="MobiDB-lite"/>
    </source>
</evidence>
<feature type="region of interest" description="Disordered" evidence="1">
    <location>
        <begin position="110"/>
        <end position="133"/>
    </location>
</feature>
<dbReference type="Proteomes" id="UP000199149">
    <property type="component" value="Unassembled WGS sequence"/>
</dbReference>
<name>A0A1I4WHE0_9FLAO</name>
<organism evidence="4 5">
    <name type="scientific">Algoriella xinjiangensis</name>
    <dbReference type="NCBI Taxonomy" id="684065"/>
    <lineage>
        <taxon>Bacteria</taxon>
        <taxon>Pseudomonadati</taxon>
        <taxon>Bacteroidota</taxon>
        <taxon>Flavobacteriia</taxon>
        <taxon>Flavobacteriales</taxon>
        <taxon>Weeksellaceae</taxon>
        <taxon>Algoriella</taxon>
    </lineage>
</organism>
<feature type="domain" description="HMA" evidence="3">
    <location>
        <begin position="34"/>
        <end position="87"/>
    </location>
</feature>
<reference evidence="5" key="1">
    <citation type="submission" date="2016-10" db="EMBL/GenBank/DDBJ databases">
        <authorList>
            <person name="Varghese N."/>
            <person name="Submissions S."/>
        </authorList>
    </citation>
    <scope>NUCLEOTIDE SEQUENCE [LARGE SCALE GENOMIC DNA]</scope>
    <source>
        <strain evidence="5">XJ109</strain>
    </source>
</reference>
<dbReference type="RefSeq" id="WP_092908082.1">
    <property type="nucleotide sequence ID" value="NZ_FOUZ01000007.1"/>
</dbReference>
<dbReference type="AlphaFoldDB" id="A0A1I4WHE0"/>
<feature type="signal peptide" evidence="2">
    <location>
        <begin position="1"/>
        <end position="19"/>
    </location>
</feature>
<keyword evidence="2" id="KW-0732">Signal</keyword>
<dbReference type="STRING" id="684065.SAMN05421738_10717"/>